<dbReference type="SMART" id="SM00342">
    <property type="entry name" value="HTH_ARAC"/>
    <property type="match status" value="1"/>
</dbReference>
<dbReference type="SUPFAM" id="SSF46689">
    <property type="entry name" value="Homeodomain-like"/>
    <property type="match status" value="1"/>
</dbReference>
<name>A0A9J9UBH1_ACIET</name>
<dbReference type="GO" id="GO:0003700">
    <property type="term" value="F:DNA-binding transcription factor activity"/>
    <property type="evidence" value="ECO:0007669"/>
    <property type="project" value="InterPro"/>
</dbReference>
<evidence type="ECO:0000256" key="1">
    <source>
        <dbReference type="ARBA" id="ARBA00023015"/>
    </source>
</evidence>
<evidence type="ECO:0000313" key="6">
    <source>
        <dbReference type="Proteomes" id="UP000000450"/>
    </source>
</evidence>
<dbReference type="PANTHER" id="PTHR47894:SF1">
    <property type="entry name" value="HTH-TYPE TRANSCRIPTIONAL REGULATOR VQSM"/>
    <property type="match status" value="1"/>
</dbReference>
<dbReference type="AlphaFoldDB" id="A0A9J9UBH1"/>
<organism evidence="5 6">
    <name type="scientific">Acidovorax ebreus (strain TPSY)</name>
    <name type="common">Diaphorobacter sp. (strain TPSY)</name>
    <dbReference type="NCBI Taxonomy" id="535289"/>
    <lineage>
        <taxon>Bacteria</taxon>
        <taxon>Pseudomonadati</taxon>
        <taxon>Pseudomonadota</taxon>
        <taxon>Betaproteobacteria</taxon>
        <taxon>Burkholderiales</taxon>
        <taxon>Comamonadaceae</taxon>
        <taxon>Diaphorobacter</taxon>
    </lineage>
</organism>
<gene>
    <name evidence="5" type="ordered locus">Dtpsy_3046</name>
</gene>
<dbReference type="PRINTS" id="PR00032">
    <property type="entry name" value="HTHARAC"/>
</dbReference>
<dbReference type="EMBL" id="CP001392">
    <property type="protein sequence ID" value="ACM34479.1"/>
    <property type="molecule type" value="Genomic_DNA"/>
</dbReference>
<dbReference type="Pfam" id="PF12833">
    <property type="entry name" value="HTH_18"/>
    <property type="match status" value="1"/>
</dbReference>
<dbReference type="RefSeq" id="WP_015914320.1">
    <property type="nucleotide sequence ID" value="NC_011992.1"/>
</dbReference>
<keyword evidence="1" id="KW-0805">Transcription regulation</keyword>
<dbReference type="Pfam" id="PF12625">
    <property type="entry name" value="Arabinose_bd"/>
    <property type="match status" value="1"/>
</dbReference>
<keyword evidence="3" id="KW-0804">Transcription</keyword>
<dbReference type="InterPro" id="IPR018060">
    <property type="entry name" value="HTH_AraC"/>
</dbReference>
<protein>
    <submittedName>
        <fullName evidence="5">Transcriptional regulator, AraC family</fullName>
    </submittedName>
</protein>
<evidence type="ECO:0000256" key="3">
    <source>
        <dbReference type="ARBA" id="ARBA00023163"/>
    </source>
</evidence>
<proteinExistence type="predicted"/>
<keyword evidence="6" id="KW-1185">Reference proteome</keyword>
<keyword evidence="2" id="KW-0238">DNA-binding</keyword>
<dbReference type="Gene3D" id="1.10.10.60">
    <property type="entry name" value="Homeodomain-like"/>
    <property type="match status" value="1"/>
</dbReference>
<dbReference type="GO" id="GO:0000976">
    <property type="term" value="F:transcription cis-regulatory region binding"/>
    <property type="evidence" value="ECO:0007669"/>
    <property type="project" value="TreeGrafter"/>
</dbReference>
<reference evidence="5 6" key="1">
    <citation type="journal article" date="2010" name="J. Bacteriol.">
        <title>Completed genome sequence of the anaerobic iron-oxidizing bacterium Acidovorax ebreus strain TPSY.</title>
        <authorList>
            <person name="Byrne-Bailey K.G."/>
            <person name="Weber K.A."/>
            <person name="Chair A.H."/>
            <person name="Bose S."/>
            <person name="Knox T."/>
            <person name="Spanbauer T.L."/>
            <person name="Chertkov O."/>
            <person name="Coates J.D."/>
        </authorList>
    </citation>
    <scope>NUCLEOTIDE SEQUENCE [LARGE SCALE GENOMIC DNA]</scope>
    <source>
        <strain evidence="5 6">TPSY</strain>
    </source>
</reference>
<accession>A0A9J9UBH1</accession>
<evidence type="ECO:0000259" key="4">
    <source>
        <dbReference type="PROSITE" id="PS01124"/>
    </source>
</evidence>
<dbReference type="GO" id="GO:0005829">
    <property type="term" value="C:cytosol"/>
    <property type="evidence" value="ECO:0007669"/>
    <property type="project" value="TreeGrafter"/>
</dbReference>
<dbReference type="PANTHER" id="PTHR47894">
    <property type="entry name" value="HTH-TYPE TRANSCRIPTIONAL REGULATOR GADX"/>
    <property type="match status" value="1"/>
</dbReference>
<dbReference type="KEGG" id="dia:Dtpsy_3046"/>
<dbReference type="InterPro" id="IPR032687">
    <property type="entry name" value="AraC-type_N"/>
</dbReference>
<dbReference type="InterPro" id="IPR009057">
    <property type="entry name" value="Homeodomain-like_sf"/>
</dbReference>
<dbReference type="InterPro" id="IPR020449">
    <property type="entry name" value="Tscrpt_reg_AraC-type_HTH"/>
</dbReference>
<dbReference type="Proteomes" id="UP000000450">
    <property type="component" value="Chromosome"/>
</dbReference>
<evidence type="ECO:0000313" key="5">
    <source>
        <dbReference type="EMBL" id="ACM34479.1"/>
    </source>
</evidence>
<evidence type="ECO:0000256" key="2">
    <source>
        <dbReference type="ARBA" id="ARBA00023125"/>
    </source>
</evidence>
<feature type="domain" description="HTH araC/xylS-type" evidence="4">
    <location>
        <begin position="253"/>
        <end position="350"/>
    </location>
</feature>
<sequence>MPDRPDPAPPPPAPTALLAAPTAATPMAFVQAIVQAYAARGMDAAQVLALAQIPPEQVGNSAGRITAQQMEVLSAGAMRELDDEALGWFSRRLPWGSYGLLARASLSAPTLGLALARWCRHHALLTDDITLHLHAEGEQATLTIAEQRDLGTLREFCLVSTLRNALGLASWFIDSRLPVLAAEFPFAPPPHAQAYGVLFSGPTRFQAPRAAVHFDARYLALPITRDEAAMRQMLQHALPLTVRQYRRDRLLVQRVRQVLAALPDATHSAHTLAEQLHVSARTLHRQLKEEGASLQSLKDEVRRSRAIELLHRSDRPIKQVAQATGFASEKSFIRAFRGWTGQSPAEFRRGARSVAV</sequence>
<dbReference type="PROSITE" id="PS01124">
    <property type="entry name" value="HTH_ARAC_FAMILY_2"/>
    <property type="match status" value="1"/>
</dbReference>